<dbReference type="Pfam" id="PF01370">
    <property type="entry name" value="Epimerase"/>
    <property type="match status" value="1"/>
</dbReference>
<comment type="pathway">
    <text evidence="1">Carbohydrate metabolism; galactose metabolism.</text>
</comment>
<dbReference type="OrthoDB" id="9809586at2"/>
<dbReference type="PANTHER" id="PTHR43725:SF8">
    <property type="entry name" value="CHLOROPLAST STEM-LOOP BINDING PROTEIN OF 41 KDA B, CHLOROPLASTIC"/>
    <property type="match status" value="1"/>
</dbReference>
<evidence type="ECO:0000256" key="2">
    <source>
        <dbReference type="ARBA" id="ARBA00007637"/>
    </source>
</evidence>
<evidence type="ECO:0000313" key="7">
    <source>
        <dbReference type="EMBL" id="EGD47608.1"/>
    </source>
</evidence>
<dbReference type="GO" id="GO:0005829">
    <property type="term" value="C:cytosol"/>
    <property type="evidence" value="ECO:0007669"/>
    <property type="project" value="TreeGrafter"/>
</dbReference>
<proteinExistence type="inferred from homology"/>
<dbReference type="GO" id="GO:0003978">
    <property type="term" value="F:UDP-glucose 4-epimerase activity"/>
    <property type="evidence" value="ECO:0007669"/>
    <property type="project" value="TreeGrafter"/>
</dbReference>
<reference evidence="7" key="1">
    <citation type="submission" date="2009-07" db="EMBL/GenBank/DDBJ databases">
        <authorList>
            <consortium name="US DOE Joint Genome Institute (JGI-PGF)"/>
            <person name="Lucas S."/>
            <person name="Copeland A."/>
            <person name="Lapidus A."/>
            <person name="Glavina del Rio T."/>
            <person name="Tice H."/>
            <person name="Bruce D."/>
            <person name="Goodwin L."/>
            <person name="Pitluck S."/>
            <person name="Larimer F."/>
            <person name="Land M.L."/>
            <person name="Mouttaki H."/>
            <person name="He Z."/>
            <person name="Zhou J."/>
            <person name="Hemme C.L."/>
        </authorList>
    </citation>
    <scope>NUCLEOTIDE SEQUENCE [LARGE SCALE GENOMIC DNA]</scope>
    <source>
        <strain evidence="7">DSM 2782</strain>
    </source>
</reference>
<evidence type="ECO:0000256" key="5">
    <source>
        <dbReference type="ARBA" id="ARBA00033067"/>
    </source>
</evidence>
<dbReference type="SUPFAM" id="SSF51735">
    <property type="entry name" value="NAD(P)-binding Rossmann-fold domains"/>
    <property type="match status" value="1"/>
</dbReference>
<name>F1TDH0_9FIRM</name>
<comment type="caution">
    <text evidence="7">The sequence shown here is derived from an EMBL/GenBank/DDBJ whole genome shotgun (WGS) entry which is preliminary data.</text>
</comment>
<dbReference type="InterPro" id="IPR036291">
    <property type="entry name" value="NAD(P)-bd_dom_sf"/>
</dbReference>
<feature type="domain" description="NAD-dependent epimerase/dehydratase" evidence="6">
    <location>
        <begin position="3"/>
        <end position="219"/>
    </location>
</feature>
<protein>
    <recommendedName>
        <fullName evidence="3">UDP-glucose 4-epimerase</fullName>
    </recommendedName>
    <alternativeName>
        <fullName evidence="5">Galactowaldenase</fullName>
    </alternativeName>
    <alternativeName>
        <fullName evidence="4">UDP-galactose 4-epimerase</fullName>
    </alternativeName>
</protein>
<sequence length="339" mass="39172">MEILVIGGSKFIGLSIINKLLEMESSITVFNLEDSNSMSVSGVRHIRGNRKDHALVRKLFEKEQFDVIIDTCGFEPEDVNIFIELFGNKIKQYIFCSTVSVYDFDKIKSFPIKEDFPLKTDPESWNNEIRYGSKKALCEKVLMSNGKFPVTIIRPCYVYGPNAYGDRVEFFFNRIGDERIVPILPIGNNVMQFIYISDLADLFVSAVNNQKAYNRIYNAAGEESTTIFNFINLCEEIIGKKANIRVFDAEKLTGILDEEELAGIIPTKLYHISFYFDNLKAIRDLDWKPKTTLYEGLKETYDWHRQNRREVDYCIDEKLLKLLNGSIPNSERDYIYGLV</sequence>
<reference evidence="7" key="2">
    <citation type="submission" date="2011-01" db="EMBL/GenBank/DDBJ databases">
        <title>The Non-contiguous Finished genome of Clostridium papyrosolvens.</title>
        <authorList>
            <person name="Lucas S."/>
            <person name="Copeland A."/>
            <person name="Lapidus A."/>
            <person name="Cheng J.-F."/>
            <person name="Goodwin L."/>
            <person name="Pitluck S."/>
            <person name="Misra M."/>
            <person name="Chertkov O."/>
            <person name="Detter J.C."/>
            <person name="Han C."/>
            <person name="Tapia R."/>
            <person name="Land M."/>
            <person name="Hauser L."/>
            <person name="Kyrpides N."/>
            <person name="Ivanova N."/>
            <person name="Pagani I."/>
            <person name="Mouttaki H."/>
            <person name="He Z."/>
            <person name="Zhou J."/>
            <person name="Hemme C.L."/>
            <person name="Woyke T."/>
        </authorList>
    </citation>
    <scope>NUCLEOTIDE SEQUENCE [LARGE SCALE GENOMIC DNA]</scope>
    <source>
        <strain evidence="7">DSM 2782</strain>
    </source>
</reference>
<dbReference type="InterPro" id="IPR001509">
    <property type="entry name" value="Epimerase_deHydtase"/>
</dbReference>
<dbReference type="PANTHER" id="PTHR43725">
    <property type="entry name" value="UDP-GLUCOSE 4-EPIMERASE"/>
    <property type="match status" value="1"/>
</dbReference>
<dbReference type="Gene3D" id="3.40.50.720">
    <property type="entry name" value="NAD(P)-binding Rossmann-like Domain"/>
    <property type="match status" value="1"/>
</dbReference>
<evidence type="ECO:0000259" key="6">
    <source>
        <dbReference type="Pfam" id="PF01370"/>
    </source>
</evidence>
<keyword evidence="8" id="KW-1185">Reference proteome</keyword>
<dbReference type="STRING" id="588581.Cpap_1802"/>
<organism evidence="7 8">
    <name type="scientific">Ruminiclostridium papyrosolvens DSM 2782</name>
    <dbReference type="NCBI Taxonomy" id="588581"/>
    <lineage>
        <taxon>Bacteria</taxon>
        <taxon>Bacillati</taxon>
        <taxon>Bacillota</taxon>
        <taxon>Clostridia</taxon>
        <taxon>Eubacteriales</taxon>
        <taxon>Oscillospiraceae</taxon>
        <taxon>Ruminiclostridium</taxon>
    </lineage>
</organism>
<evidence type="ECO:0000256" key="1">
    <source>
        <dbReference type="ARBA" id="ARBA00004947"/>
    </source>
</evidence>
<accession>F1TDH0</accession>
<dbReference type="AlphaFoldDB" id="F1TDH0"/>
<evidence type="ECO:0000256" key="4">
    <source>
        <dbReference type="ARBA" id="ARBA00031367"/>
    </source>
</evidence>
<dbReference type="RefSeq" id="WP_004619552.1">
    <property type="nucleotide sequence ID" value="NZ_ACXX02000007.1"/>
</dbReference>
<gene>
    <name evidence="7" type="ORF">Cpap_1802</name>
</gene>
<dbReference type="GO" id="GO:0005996">
    <property type="term" value="P:monosaccharide metabolic process"/>
    <property type="evidence" value="ECO:0007669"/>
    <property type="project" value="TreeGrafter"/>
</dbReference>
<comment type="similarity">
    <text evidence="2">Belongs to the NAD(P)-dependent epimerase/dehydratase family.</text>
</comment>
<evidence type="ECO:0000313" key="8">
    <source>
        <dbReference type="Proteomes" id="UP000003860"/>
    </source>
</evidence>
<dbReference type="Proteomes" id="UP000003860">
    <property type="component" value="Unassembled WGS sequence"/>
</dbReference>
<evidence type="ECO:0000256" key="3">
    <source>
        <dbReference type="ARBA" id="ARBA00018569"/>
    </source>
</evidence>
<dbReference type="eggNOG" id="COG0451">
    <property type="taxonomic scope" value="Bacteria"/>
</dbReference>
<dbReference type="EMBL" id="ACXX02000007">
    <property type="protein sequence ID" value="EGD47608.1"/>
    <property type="molecule type" value="Genomic_DNA"/>
</dbReference>